<evidence type="ECO:0000313" key="1">
    <source>
        <dbReference type="EMBL" id="MFD1787774.1"/>
    </source>
</evidence>
<dbReference type="EMBL" id="JBHUFC010000003">
    <property type="protein sequence ID" value="MFD1787774.1"/>
    <property type="molecule type" value="Genomic_DNA"/>
</dbReference>
<dbReference type="Proteomes" id="UP001597283">
    <property type="component" value="Unassembled WGS sequence"/>
</dbReference>
<comment type="caution">
    <text evidence="1">The sequence shown here is derived from an EMBL/GenBank/DDBJ whole genome shotgun (WGS) entry which is preliminary data.</text>
</comment>
<proteinExistence type="predicted"/>
<accession>A0ABW4NCN7</accession>
<protein>
    <recommendedName>
        <fullName evidence="3">RecJ OB domain-containing protein</fullName>
    </recommendedName>
</protein>
<keyword evidence="2" id="KW-1185">Reference proteome</keyword>
<evidence type="ECO:0000313" key="2">
    <source>
        <dbReference type="Proteomes" id="UP001597283"/>
    </source>
</evidence>
<gene>
    <name evidence="1" type="ORF">ACFSC3_09325</name>
</gene>
<organism evidence="1 2">
    <name type="scientific">Sphingomonas floccifaciens</name>
    <dbReference type="NCBI Taxonomy" id="1844115"/>
    <lineage>
        <taxon>Bacteria</taxon>
        <taxon>Pseudomonadati</taxon>
        <taxon>Pseudomonadota</taxon>
        <taxon>Alphaproteobacteria</taxon>
        <taxon>Sphingomonadales</taxon>
        <taxon>Sphingomonadaceae</taxon>
        <taxon>Sphingomonas</taxon>
    </lineage>
</organism>
<name>A0ABW4NCN7_9SPHN</name>
<reference evidence="2" key="1">
    <citation type="journal article" date="2019" name="Int. J. Syst. Evol. Microbiol.">
        <title>The Global Catalogue of Microorganisms (GCM) 10K type strain sequencing project: providing services to taxonomists for standard genome sequencing and annotation.</title>
        <authorList>
            <consortium name="The Broad Institute Genomics Platform"/>
            <consortium name="The Broad Institute Genome Sequencing Center for Infectious Disease"/>
            <person name="Wu L."/>
            <person name="Ma J."/>
        </authorList>
    </citation>
    <scope>NUCLEOTIDE SEQUENCE [LARGE SCALE GENOMIC DNA]</scope>
    <source>
        <strain evidence="2">Q85</strain>
    </source>
</reference>
<dbReference type="RefSeq" id="WP_380940138.1">
    <property type="nucleotide sequence ID" value="NZ_JBHUFC010000003.1"/>
</dbReference>
<evidence type="ECO:0008006" key="3">
    <source>
        <dbReference type="Google" id="ProtNLM"/>
    </source>
</evidence>
<sequence>MSGGGTATGRLERALTAHAARCGLALSIDDNRATRWASATFVGARHRLEMTLGGEISAGQDWIAGLPEADLPLPGHLVADLIVIGRRTGDAGLTATIEVLTVED</sequence>